<evidence type="ECO:0000313" key="2">
    <source>
        <dbReference type="EMBL" id="TLU67239.1"/>
    </source>
</evidence>
<sequence>MQIIGLLIFIFIVYGLMQFWVYKWGISKYGKLKAKNIAKVIAFLIPISIVIIRELSEPDIEWNPILRSDEAIIGLWVDTGETLDLKPDGTFDFYIDSKKYSGTWKRNDWNLSLTSSGSFPYFYLRVIEHSGSYHLVKDTYNKDPDAWFYQNSLSKKKSP</sequence>
<dbReference type="OrthoDB" id="750023at2"/>
<keyword evidence="1" id="KW-0812">Transmembrane</keyword>
<organism evidence="2 3">
    <name type="scientific">Thalassotalea litorea</name>
    <dbReference type="NCBI Taxonomy" id="2020715"/>
    <lineage>
        <taxon>Bacteria</taxon>
        <taxon>Pseudomonadati</taxon>
        <taxon>Pseudomonadota</taxon>
        <taxon>Gammaproteobacteria</taxon>
        <taxon>Alteromonadales</taxon>
        <taxon>Colwelliaceae</taxon>
        <taxon>Thalassotalea</taxon>
    </lineage>
</organism>
<feature type="transmembrane region" description="Helical" evidence="1">
    <location>
        <begin position="6"/>
        <end position="25"/>
    </location>
</feature>
<dbReference type="RefSeq" id="WP_138318522.1">
    <property type="nucleotide sequence ID" value="NZ_VCBC01000003.1"/>
</dbReference>
<reference evidence="2 3" key="1">
    <citation type="submission" date="2019-05" db="EMBL/GenBank/DDBJ databases">
        <title>Genome sequences of Thalassotalea litorea 1K03283.</title>
        <authorList>
            <person name="Zhang D."/>
        </authorList>
    </citation>
    <scope>NUCLEOTIDE SEQUENCE [LARGE SCALE GENOMIC DNA]</scope>
    <source>
        <strain evidence="2 3">MCCC 1K03283</strain>
    </source>
</reference>
<gene>
    <name evidence="2" type="ORF">FE810_02855</name>
</gene>
<keyword evidence="3" id="KW-1185">Reference proteome</keyword>
<comment type="caution">
    <text evidence="2">The sequence shown here is derived from an EMBL/GenBank/DDBJ whole genome shotgun (WGS) entry which is preliminary data.</text>
</comment>
<protein>
    <submittedName>
        <fullName evidence="2">Uncharacterized protein</fullName>
    </submittedName>
</protein>
<dbReference type="AlphaFoldDB" id="A0A5R9IRK0"/>
<evidence type="ECO:0000256" key="1">
    <source>
        <dbReference type="SAM" id="Phobius"/>
    </source>
</evidence>
<accession>A0A5R9IRK0</accession>
<proteinExistence type="predicted"/>
<dbReference type="EMBL" id="VCBC01000003">
    <property type="protein sequence ID" value="TLU67239.1"/>
    <property type="molecule type" value="Genomic_DNA"/>
</dbReference>
<keyword evidence="1" id="KW-0472">Membrane</keyword>
<name>A0A5R9IRK0_9GAMM</name>
<evidence type="ECO:0000313" key="3">
    <source>
        <dbReference type="Proteomes" id="UP000307790"/>
    </source>
</evidence>
<dbReference type="Proteomes" id="UP000307790">
    <property type="component" value="Unassembled WGS sequence"/>
</dbReference>
<keyword evidence="1" id="KW-1133">Transmembrane helix</keyword>